<dbReference type="PRINTS" id="PR00502">
    <property type="entry name" value="NUDIXFAMILY"/>
</dbReference>
<dbReference type="FunFam" id="3.90.79.10:FF:000024">
    <property type="entry name" value="ADP-ribose pyrophosphatase"/>
    <property type="match status" value="1"/>
</dbReference>
<evidence type="ECO:0000256" key="3">
    <source>
        <dbReference type="RuleBase" id="RU003476"/>
    </source>
</evidence>
<evidence type="ECO:0000259" key="4">
    <source>
        <dbReference type="PROSITE" id="PS51462"/>
    </source>
</evidence>
<gene>
    <name evidence="5" type="ORF">A0131_06635</name>
</gene>
<dbReference type="Pfam" id="PF00293">
    <property type="entry name" value="NUDIX"/>
    <property type="match status" value="1"/>
</dbReference>
<evidence type="ECO:0000313" key="6">
    <source>
        <dbReference type="Proteomes" id="UP000075418"/>
    </source>
</evidence>
<dbReference type="GO" id="GO:0006753">
    <property type="term" value="P:nucleoside phosphate metabolic process"/>
    <property type="evidence" value="ECO:0007669"/>
    <property type="project" value="TreeGrafter"/>
</dbReference>
<comment type="cofactor">
    <cofactor evidence="1">
        <name>Mg(2+)</name>
        <dbReference type="ChEBI" id="CHEBI:18420"/>
    </cofactor>
</comment>
<dbReference type="Proteomes" id="UP000075418">
    <property type="component" value="Unassembled WGS sequence"/>
</dbReference>
<proteinExistence type="inferred from homology"/>
<organism evidence="5 6">
    <name type="scientific">Staphylococcus kloosii</name>
    <dbReference type="NCBI Taxonomy" id="29384"/>
    <lineage>
        <taxon>Bacteria</taxon>
        <taxon>Bacillati</taxon>
        <taxon>Bacillota</taxon>
        <taxon>Bacilli</taxon>
        <taxon>Bacillales</taxon>
        <taxon>Staphylococcaceae</taxon>
        <taxon>Staphylococcus</taxon>
    </lineage>
</organism>
<dbReference type="AlphaFoldDB" id="A0A151A5P3"/>
<protein>
    <submittedName>
        <fullName evidence="5">ADP-ribose pyrophosphatase</fullName>
    </submittedName>
</protein>
<evidence type="ECO:0000256" key="1">
    <source>
        <dbReference type="ARBA" id="ARBA00001946"/>
    </source>
</evidence>
<keyword evidence="2 3" id="KW-0378">Hydrolase</keyword>
<dbReference type="InterPro" id="IPR015797">
    <property type="entry name" value="NUDIX_hydrolase-like_dom_sf"/>
</dbReference>
<feature type="domain" description="Nudix hydrolase" evidence="4">
    <location>
        <begin position="40"/>
        <end position="173"/>
    </location>
</feature>
<dbReference type="InterPro" id="IPR020476">
    <property type="entry name" value="Nudix_hydrolase"/>
</dbReference>
<evidence type="ECO:0000256" key="2">
    <source>
        <dbReference type="ARBA" id="ARBA00022801"/>
    </source>
</evidence>
<dbReference type="PROSITE" id="PS00893">
    <property type="entry name" value="NUDIX_BOX"/>
    <property type="match status" value="1"/>
</dbReference>
<comment type="caution">
    <text evidence="5">The sequence shown here is derived from an EMBL/GenBank/DDBJ whole genome shotgun (WGS) entry which is preliminary data.</text>
</comment>
<dbReference type="RefSeq" id="WP_061854625.1">
    <property type="nucleotide sequence ID" value="NZ_LUGM01000002.1"/>
</dbReference>
<dbReference type="Gene3D" id="3.90.79.10">
    <property type="entry name" value="Nucleoside Triphosphate Pyrophosphohydrolase"/>
    <property type="match status" value="1"/>
</dbReference>
<dbReference type="InterPro" id="IPR020084">
    <property type="entry name" value="NUDIX_hydrolase_CS"/>
</dbReference>
<comment type="similarity">
    <text evidence="3">Belongs to the Nudix hydrolase family.</text>
</comment>
<dbReference type="PANTHER" id="PTHR11839:SF18">
    <property type="entry name" value="NUDIX HYDROLASE DOMAIN-CONTAINING PROTEIN"/>
    <property type="match status" value="1"/>
</dbReference>
<name>A0A151A5P3_9STAP</name>
<dbReference type="GO" id="GO:0016462">
    <property type="term" value="F:pyrophosphatase activity"/>
    <property type="evidence" value="ECO:0007669"/>
    <property type="project" value="UniProtKB-ARBA"/>
</dbReference>
<reference evidence="5 6" key="1">
    <citation type="submission" date="2016-02" db="EMBL/GenBank/DDBJ databases">
        <title>Draft genome sequence of hydrocarbon degrading Staphylococcus saprophyticus Strain CNV2, isolated from crude-oil contaminated soil from Noonmati Oil Refinery, Guwahati, Assam, India.</title>
        <authorList>
            <person name="Mukherjee A."/>
            <person name="Chettri B."/>
            <person name="Langpoklakpam J."/>
            <person name="Singh A.K."/>
            <person name="Chattopadhyay D.J."/>
        </authorList>
    </citation>
    <scope>NUCLEOTIDE SEQUENCE [LARGE SCALE GENOMIC DNA]</scope>
    <source>
        <strain evidence="5 6">CNV2</strain>
    </source>
</reference>
<dbReference type="InterPro" id="IPR000086">
    <property type="entry name" value="NUDIX_hydrolase_dom"/>
</dbReference>
<dbReference type="SUPFAM" id="SSF55811">
    <property type="entry name" value="Nudix"/>
    <property type="match status" value="1"/>
</dbReference>
<dbReference type="PROSITE" id="PS51462">
    <property type="entry name" value="NUDIX"/>
    <property type="match status" value="1"/>
</dbReference>
<dbReference type="GO" id="GO:0019693">
    <property type="term" value="P:ribose phosphate metabolic process"/>
    <property type="evidence" value="ECO:0007669"/>
    <property type="project" value="TreeGrafter"/>
</dbReference>
<dbReference type="GO" id="GO:0005829">
    <property type="term" value="C:cytosol"/>
    <property type="evidence" value="ECO:0007669"/>
    <property type="project" value="TreeGrafter"/>
</dbReference>
<dbReference type="PANTHER" id="PTHR11839">
    <property type="entry name" value="UDP/ADP-SUGAR PYROPHOSPHATASE"/>
    <property type="match status" value="1"/>
</dbReference>
<accession>A0A151A5P3</accession>
<evidence type="ECO:0000313" key="5">
    <source>
        <dbReference type="EMBL" id="KYH14450.1"/>
    </source>
</evidence>
<sequence>MNLYEKTTNKTSIYEGKIIDLEVHDVELPNGETSTREIVLHNGAVAVCALTPDNKIVLVKQFRKPLDDTMLEIPAGKLEIGEEREEAAKRELEEETGYKAKSLQLITDMYGSPGFTNEKISIYLATELLPGEVHLDEDEFIEIHELSISEAQEKLLKNELNDAKTIIALQYLLLNYNHSK</sequence>
<dbReference type="EMBL" id="LUGM01000002">
    <property type="protein sequence ID" value="KYH14450.1"/>
    <property type="molecule type" value="Genomic_DNA"/>
</dbReference>